<dbReference type="NCBIfam" id="TIGR00732">
    <property type="entry name" value="dprA"/>
    <property type="match status" value="1"/>
</dbReference>
<dbReference type="Gene3D" id="3.40.50.450">
    <property type="match status" value="1"/>
</dbReference>
<dbReference type="PANTHER" id="PTHR43022">
    <property type="entry name" value="PROTEIN SMF"/>
    <property type="match status" value="1"/>
</dbReference>
<evidence type="ECO:0000313" key="4">
    <source>
        <dbReference type="Proteomes" id="UP001268577"/>
    </source>
</evidence>
<dbReference type="Proteomes" id="UP001268577">
    <property type="component" value="Unassembled WGS sequence"/>
</dbReference>
<feature type="domain" description="Smf/DprA SLOG" evidence="2">
    <location>
        <begin position="80"/>
        <end position="287"/>
    </location>
</feature>
<dbReference type="SUPFAM" id="SSF102405">
    <property type="entry name" value="MCP/YpsA-like"/>
    <property type="match status" value="1"/>
</dbReference>
<reference evidence="3" key="1">
    <citation type="submission" date="2023-03" db="EMBL/GenBank/DDBJ databases">
        <authorList>
            <person name="Shen W."/>
            <person name="Cai J."/>
        </authorList>
    </citation>
    <scope>NUCLEOTIDE SEQUENCE</scope>
    <source>
        <strain evidence="3">P96-3</strain>
    </source>
</reference>
<dbReference type="InterPro" id="IPR057666">
    <property type="entry name" value="DrpA_SLOG"/>
</dbReference>
<name>A0AAW8U250_9ENTE</name>
<evidence type="ECO:0000313" key="3">
    <source>
        <dbReference type="EMBL" id="MDT2833621.1"/>
    </source>
</evidence>
<dbReference type="Pfam" id="PF02481">
    <property type="entry name" value="DNA_processg_A"/>
    <property type="match status" value="1"/>
</dbReference>
<sequence>MSDLNQLIFQLKHLRGIGNKGLLRILQYFMDNPEKEVTAECCLKIGRVKKNYHSTFLDSFEQAMTFTDDYYFEFLERFSFLTILDDAYPDYLREIYNPPIALFYQGNISFLDTPTLGMIGSRKSTSYGKEMIDYLMPELCEKGITIVSGLAKGNDTSAHQASIRNHGKTIAVIGCGLNCYYPKENQRLQEFIAKQHLIISEYLPNTKPLAYHFPSRNRIIAGISQGVCVVEAKKKSGTYITAQLALEEGREVYAIPGNPLSDQSEGCLHLIQEGAKCVWRPEDILEDWCFKKRK</sequence>
<protein>
    <submittedName>
        <fullName evidence="3">DNA-processing protein DprA</fullName>
    </submittedName>
</protein>
<comment type="similarity">
    <text evidence="1">Belongs to the DprA/Smf family.</text>
</comment>
<dbReference type="EMBL" id="JARQBZ010000009">
    <property type="protein sequence ID" value="MDT2833621.1"/>
    <property type="molecule type" value="Genomic_DNA"/>
</dbReference>
<proteinExistence type="inferred from homology"/>
<dbReference type="InterPro" id="IPR003488">
    <property type="entry name" value="DprA"/>
</dbReference>
<dbReference type="PANTHER" id="PTHR43022:SF1">
    <property type="entry name" value="PROTEIN SMF"/>
    <property type="match status" value="1"/>
</dbReference>
<dbReference type="AlphaFoldDB" id="A0AAW8U250"/>
<evidence type="ECO:0000259" key="2">
    <source>
        <dbReference type="Pfam" id="PF02481"/>
    </source>
</evidence>
<gene>
    <name evidence="3" type="primary">dprA</name>
    <name evidence="3" type="ORF">P7H70_06095</name>
</gene>
<dbReference type="GO" id="GO:0009294">
    <property type="term" value="P:DNA-mediated transformation"/>
    <property type="evidence" value="ECO:0007669"/>
    <property type="project" value="InterPro"/>
</dbReference>
<comment type="caution">
    <text evidence="3">The sequence shown here is derived from an EMBL/GenBank/DDBJ whole genome shotgun (WGS) entry which is preliminary data.</text>
</comment>
<evidence type="ECO:0000256" key="1">
    <source>
        <dbReference type="ARBA" id="ARBA00006525"/>
    </source>
</evidence>
<dbReference type="RefSeq" id="WP_311875185.1">
    <property type="nucleotide sequence ID" value="NZ_JARQBZ010000009.1"/>
</dbReference>
<organism evidence="3 4">
    <name type="scientific">Vagococcus carniphilus</name>
    <dbReference type="NCBI Taxonomy" id="218144"/>
    <lineage>
        <taxon>Bacteria</taxon>
        <taxon>Bacillati</taxon>
        <taxon>Bacillota</taxon>
        <taxon>Bacilli</taxon>
        <taxon>Lactobacillales</taxon>
        <taxon>Enterococcaceae</taxon>
        <taxon>Vagococcus</taxon>
    </lineage>
</organism>
<accession>A0AAW8U250</accession>